<evidence type="ECO:0000256" key="2">
    <source>
        <dbReference type="ARBA" id="ARBA00007110"/>
    </source>
</evidence>
<comment type="function">
    <text evidence="10">Catalyzes the synthesis of alpha-ribazole-5'-phosphate from nicotinate mononucleotide (NAMN) and 5,6-dimethylbenzimidazole (DMB).</text>
</comment>
<dbReference type="GO" id="GO:0009236">
    <property type="term" value="P:cobalamin biosynthetic process"/>
    <property type="evidence" value="ECO:0007669"/>
    <property type="project" value="UniProtKB-UniRule"/>
</dbReference>
<dbReference type="NCBIfam" id="TIGR03160">
    <property type="entry name" value="cobT_DBIPRT"/>
    <property type="match status" value="1"/>
</dbReference>
<dbReference type="NCBIfam" id="NF000996">
    <property type="entry name" value="PRK00105.1"/>
    <property type="match status" value="1"/>
</dbReference>
<dbReference type="PANTHER" id="PTHR43463:SF1">
    <property type="entry name" value="NICOTINATE-NUCLEOTIDE--DIMETHYLBENZIMIDAZOLE PHOSPHORIBOSYLTRANSFERASE"/>
    <property type="match status" value="1"/>
</dbReference>
<evidence type="ECO:0000313" key="12">
    <source>
        <dbReference type="Proteomes" id="UP000293154"/>
    </source>
</evidence>
<dbReference type="RefSeq" id="WP_130591603.1">
    <property type="nucleotide sequence ID" value="NZ_CP034752.1"/>
</dbReference>
<evidence type="ECO:0000256" key="10">
    <source>
        <dbReference type="HAMAP-Rule" id="MF_00230"/>
    </source>
</evidence>
<accession>A0A411WKG1</accession>
<keyword evidence="7 10" id="KW-0808">Transferase</keyword>
<dbReference type="EC" id="2.4.2.21" evidence="3 10"/>
<dbReference type="InterPro" id="IPR003200">
    <property type="entry name" value="Nict_dMeBzImd_PRibTrfase"/>
</dbReference>
<dbReference type="Pfam" id="PF02277">
    <property type="entry name" value="DBI_PRT"/>
    <property type="match status" value="1"/>
</dbReference>
<keyword evidence="6 10" id="KW-0328">Glycosyltransferase</keyword>
<feature type="active site" description="Proton acceptor" evidence="10">
    <location>
        <position position="316"/>
    </location>
</feature>
<dbReference type="KEGG" id="prag:EKN56_09750"/>
<dbReference type="Gene3D" id="3.40.50.10210">
    <property type="match status" value="1"/>
</dbReference>
<organism evidence="11 12">
    <name type="scientific">Limnobaculum zhutongyuii</name>
    <dbReference type="NCBI Taxonomy" id="2498113"/>
    <lineage>
        <taxon>Bacteria</taxon>
        <taxon>Pseudomonadati</taxon>
        <taxon>Pseudomonadota</taxon>
        <taxon>Gammaproteobacteria</taxon>
        <taxon>Enterobacterales</taxon>
        <taxon>Budviciaceae</taxon>
        <taxon>Limnobaculum</taxon>
    </lineage>
</organism>
<name>A0A411WKG1_9GAMM</name>
<dbReference type="Gene3D" id="1.10.1610.10">
    <property type="match status" value="1"/>
</dbReference>
<evidence type="ECO:0000313" key="11">
    <source>
        <dbReference type="EMBL" id="QBH96666.1"/>
    </source>
</evidence>
<dbReference type="PANTHER" id="PTHR43463">
    <property type="entry name" value="NICOTINATE-NUCLEOTIDE--DIMETHYLBENZIMIDAZOLE PHOSPHORIBOSYLTRANSFERASE"/>
    <property type="match status" value="1"/>
</dbReference>
<reference evidence="11 12" key="1">
    <citation type="submission" date="2019-03" db="EMBL/GenBank/DDBJ databases">
        <title>Pragia sp. nov. isolated from the gut tract of Carduelis flavirostris.</title>
        <authorList>
            <person name="Ge Y."/>
        </authorList>
    </citation>
    <scope>NUCLEOTIDE SEQUENCE [LARGE SCALE GENOMIC DNA]</scope>
    <source>
        <strain evidence="11 12">CF-458</strain>
    </source>
</reference>
<evidence type="ECO:0000256" key="6">
    <source>
        <dbReference type="ARBA" id="ARBA00022676"/>
    </source>
</evidence>
<comment type="pathway">
    <text evidence="1 10">Nucleoside biosynthesis; alpha-ribazole biosynthesis; alpha-ribazole from 5,6-dimethylbenzimidazole: step 1/2.</text>
</comment>
<dbReference type="OrthoDB" id="9781491at2"/>
<dbReference type="HAMAP" id="MF_00230">
    <property type="entry name" value="CobT"/>
    <property type="match status" value="1"/>
</dbReference>
<dbReference type="GO" id="GO:0008939">
    <property type="term" value="F:nicotinate-nucleotide-dimethylbenzimidazole phosphoribosyltransferase activity"/>
    <property type="evidence" value="ECO:0007669"/>
    <property type="project" value="UniProtKB-UniRule"/>
</dbReference>
<dbReference type="AlphaFoldDB" id="A0A411WKG1"/>
<evidence type="ECO:0000256" key="7">
    <source>
        <dbReference type="ARBA" id="ARBA00022679"/>
    </source>
</evidence>
<evidence type="ECO:0000256" key="4">
    <source>
        <dbReference type="ARBA" id="ARBA00015486"/>
    </source>
</evidence>
<dbReference type="Proteomes" id="UP000293154">
    <property type="component" value="Chromosome"/>
</dbReference>
<dbReference type="EMBL" id="CP034752">
    <property type="protein sequence ID" value="QBH96666.1"/>
    <property type="molecule type" value="Genomic_DNA"/>
</dbReference>
<sequence length="349" mass="36704">MQSLNQIIAQIRPLDKQVMDEMSIRLDGLVKPVGSLGRLELLAIQLSGIYRSLNISAPHKQLIVMAADHGVYAEGITLAPQAVTHLQMMNMVKSVSGVCVLAKQMDAEVLLVDAGIDSSPIEGVLNHKVRRGSGNIATQAAMSREEAVTLLERSAQLAIEQVNRGVRLIGTGELGMGNTTPAAAMVSVLCNVMPEQTVGVGANFPQDRMQHKIEVVKRAIAVNQPNADDSIDVLAKVGGFDLGGMAGVMIGAAAAGIPIVLDGFLSCAAALVAVKIAPQLHPYLIPSHRSAEKGTHLALEKLKLVPYLEMSMRLGEGSGAVMAFPIIDAACAIANNMGSLAESNILLSD</sequence>
<evidence type="ECO:0000256" key="3">
    <source>
        <dbReference type="ARBA" id="ARBA00011991"/>
    </source>
</evidence>
<dbReference type="InterPro" id="IPR023195">
    <property type="entry name" value="Nict_dMeBzImd_PRibTrfase_N"/>
</dbReference>
<evidence type="ECO:0000256" key="8">
    <source>
        <dbReference type="ARBA" id="ARBA00030686"/>
    </source>
</evidence>
<keyword evidence="5 10" id="KW-0169">Cobalamin biosynthesis</keyword>
<proteinExistence type="inferred from homology"/>
<comment type="similarity">
    <text evidence="2 10">Belongs to the CobT family.</text>
</comment>
<protein>
    <recommendedName>
        <fullName evidence="4 10">Nicotinate-nucleotide--dimethylbenzimidazole phosphoribosyltransferase</fullName>
        <shortName evidence="10">NN:DBI PRT</shortName>
        <ecNumber evidence="3 10">2.4.2.21</ecNumber>
    </recommendedName>
    <alternativeName>
        <fullName evidence="8 10">N(1)-alpha-phosphoribosyltransferase</fullName>
    </alternativeName>
</protein>
<evidence type="ECO:0000256" key="9">
    <source>
        <dbReference type="ARBA" id="ARBA00047340"/>
    </source>
</evidence>
<evidence type="ECO:0000256" key="5">
    <source>
        <dbReference type="ARBA" id="ARBA00022573"/>
    </source>
</evidence>
<keyword evidence="12" id="KW-1185">Reference proteome</keyword>
<comment type="catalytic activity">
    <reaction evidence="9 10">
        <text>5,6-dimethylbenzimidazole + nicotinate beta-D-ribonucleotide = alpha-ribazole 5'-phosphate + nicotinate + H(+)</text>
        <dbReference type="Rhea" id="RHEA:11196"/>
        <dbReference type="ChEBI" id="CHEBI:15378"/>
        <dbReference type="ChEBI" id="CHEBI:15890"/>
        <dbReference type="ChEBI" id="CHEBI:32544"/>
        <dbReference type="ChEBI" id="CHEBI:57502"/>
        <dbReference type="ChEBI" id="CHEBI:57918"/>
        <dbReference type="EC" id="2.4.2.21"/>
    </reaction>
</comment>
<dbReference type="SUPFAM" id="SSF52733">
    <property type="entry name" value="Nicotinate mononucleotide:5,6-dimethylbenzimidazole phosphoribosyltransferase (CobT)"/>
    <property type="match status" value="1"/>
</dbReference>
<evidence type="ECO:0000256" key="1">
    <source>
        <dbReference type="ARBA" id="ARBA00005049"/>
    </source>
</evidence>
<dbReference type="InterPro" id="IPR017846">
    <property type="entry name" value="Nict_dMeBzImd_PRibTrfase_bact"/>
</dbReference>
<dbReference type="UniPathway" id="UPA00061">
    <property type="reaction ID" value="UER00516"/>
</dbReference>
<dbReference type="FunFam" id="3.40.50.10210:FF:000001">
    <property type="entry name" value="Nicotinate-nucleotide--dimethylbenzimidazole phosphoribosyltransferase"/>
    <property type="match status" value="1"/>
</dbReference>
<dbReference type="InterPro" id="IPR036087">
    <property type="entry name" value="Nict_dMeBzImd_PRibTrfase_sf"/>
</dbReference>
<gene>
    <name evidence="10 11" type="primary">cobT</name>
    <name evidence="11" type="ORF">EKN56_09750</name>
</gene>
<dbReference type="CDD" id="cd02439">
    <property type="entry name" value="DMB-PRT_CobT"/>
    <property type="match status" value="1"/>
</dbReference>